<evidence type="ECO:0000313" key="4">
    <source>
        <dbReference type="Proteomes" id="UP000829364"/>
    </source>
</evidence>
<organism evidence="3 4">
    <name type="scientific">Purpureocillium takamizusanense</name>
    <dbReference type="NCBI Taxonomy" id="2060973"/>
    <lineage>
        <taxon>Eukaryota</taxon>
        <taxon>Fungi</taxon>
        <taxon>Dikarya</taxon>
        <taxon>Ascomycota</taxon>
        <taxon>Pezizomycotina</taxon>
        <taxon>Sordariomycetes</taxon>
        <taxon>Hypocreomycetidae</taxon>
        <taxon>Hypocreales</taxon>
        <taxon>Ophiocordycipitaceae</taxon>
        <taxon>Purpureocillium</taxon>
    </lineage>
</organism>
<reference evidence="3" key="1">
    <citation type="submission" date="2021-11" db="EMBL/GenBank/DDBJ databases">
        <title>Purpureocillium_takamizusanense_genome.</title>
        <authorList>
            <person name="Nguyen N.-H."/>
        </authorList>
    </citation>
    <scope>NUCLEOTIDE SEQUENCE</scope>
    <source>
        <strain evidence="3">PT3</strain>
    </source>
</reference>
<feature type="region of interest" description="Disordered" evidence="1">
    <location>
        <begin position="153"/>
        <end position="188"/>
    </location>
</feature>
<sequence length="188" mass="20305">MKPALLSSCLWIALALALALAQHEHLRLHAVVSRADGSAGFQCWEMAAPFTQYPTTGQAIPEFARVSNVSYVVLPARSSEGIHNPPHSMFFALLSGQAHITLPRGGDELWVTAGDADALIIADDVAGEGHITEYPMDRPSVALQIPFSGGRAPAHRVLHEGPCSRRETASSRHNMKDGGTRHELRAQE</sequence>
<evidence type="ECO:0000313" key="3">
    <source>
        <dbReference type="EMBL" id="UNI24878.1"/>
    </source>
</evidence>
<evidence type="ECO:0000256" key="1">
    <source>
        <dbReference type="SAM" id="MobiDB-lite"/>
    </source>
</evidence>
<accession>A0A9Q8QSK6</accession>
<dbReference type="RefSeq" id="XP_047848359.1">
    <property type="nucleotide sequence ID" value="XM_047992345.1"/>
</dbReference>
<name>A0A9Q8QSK6_9HYPO</name>
<feature type="compositionally biased region" description="Basic and acidic residues" evidence="1">
    <location>
        <begin position="157"/>
        <end position="188"/>
    </location>
</feature>
<protein>
    <recommendedName>
        <fullName evidence="5">Cupin type-1 domain-containing protein</fullName>
    </recommendedName>
</protein>
<evidence type="ECO:0000256" key="2">
    <source>
        <dbReference type="SAM" id="SignalP"/>
    </source>
</evidence>
<dbReference type="EMBL" id="CP086366">
    <property type="protein sequence ID" value="UNI24878.1"/>
    <property type="molecule type" value="Genomic_DNA"/>
</dbReference>
<dbReference type="KEGG" id="ptkz:JDV02_010597"/>
<feature type="chain" id="PRO_5040307002" description="Cupin type-1 domain-containing protein" evidence="2">
    <location>
        <begin position="22"/>
        <end position="188"/>
    </location>
</feature>
<gene>
    <name evidence="3" type="ORF">JDV02_010597</name>
</gene>
<keyword evidence="4" id="KW-1185">Reference proteome</keyword>
<keyword evidence="2" id="KW-0732">Signal</keyword>
<proteinExistence type="predicted"/>
<dbReference type="OrthoDB" id="3223416at2759"/>
<dbReference type="AlphaFoldDB" id="A0A9Q8QSK6"/>
<dbReference type="Proteomes" id="UP000829364">
    <property type="component" value="Chromosome 13"/>
</dbReference>
<dbReference type="GeneID" id="72072540"/>
<feature type="signal peptide" evidence="2">
    <location>
        <begin position="1"/>
        <end position="21"/>
    </location>
</feature>
<evidence type="ECO:0008006" key="5">
    <source>
        <dbReference type="Google" id="ProtNLM"/>
    </source>
</evidence>